<dbReference type="GeneID" id="5470540"/>
<proteinExistence type="predicted"/>
<evidence type="ECO:0000313" key="1">
    <source>
        <dbReference type="EMBL" id="ABT16961.1"/>
    </source>
</evidence>
<reference evidence="1 2" key="1">
    <citation type="submission" date="2006-09" db="EMBL/GenBank/DDBJ databases">
        <title>Sequence and annotation of the 288-kb ATCV-1 virus that infects an endosymbiotic Chlorella strain of the heliozoon Acanthocystis turfacea.</title>
        <authorList>
            <person name="Fitzgerald L.A."/>
            <person name="Graves M.V."/>
            <person name="Li X."/>
            <person name="Pfitzner A.J.P."/>
            <person name="Hartigan J."/>
            <person name="Van Etten J.L."/>
        </authorList>
    </citation>
    <scope>NUCLEOTIDE SEQUENCE [LARGE SCALE GENOMIC DNA]</scope>
    <source>
        <strain evidence="1 2">ATCV-1</strain>
    </source>
</reference>
<keyword evidence="2" id="KW-1185">Reference proteome</keyword>
<protein>
    <submittedName>
        <fullName evidence="1">Uncharacterized protein z827L</fullName>
    </submittedName>
</protein>
<name>A7KA87_9PHYC</name>
<dbReference type="EMBL" id="EF101928">
    <property type="protein sequence ID" value="ABT16961.1"/>
    <property type="molecule type" value="Genomic_DNA"/>
</dbReference>
<dbReference type="Proteomes" id="UP000202420">
    <property type="component" value="Segment"/>
</dbReference>
<evidence type="ECO:0000313" key="2">
    <source>
        <dbReference type="Proteomes" id="UP000202420"/>
    </source>
</evidence>
<organism evidence="1 2">
    <name type="scientific">Chlorovirus heliozoae</name>
    <dbReference type="NCBI Taxonomy" id="322019"/>
    <lineage>
        <taxon>Viruses</taxon>
        <taxon>Varidnaviria</taxon>
        <taxon>Bamfordvirae</taxon>
        <taxon>Nucleocytoviricota</taxon>
        <taxon>Megaviricetes</taxon>
        <taxon>Algavirales</taxon>
        <taxon>Phycodnaviridae</taxon>
        <taxon>Chlorovirus</taxon>
    </lineage>
</organism>
<dbReference type="KEGG" id="vg:5470540"/>
<dbReference type="RefSeq" id="YP_001427308.1">
    <property type="nucleotide sequence ID" value="NC_008724.1"/>
</dbReference>
<accession>A7KA87</accession>
<sequence>MGAYSTWYPADVAMKPVLTSSECSTSAVPPKGSRAALRYTAQDPTQIAPWAGVYLENKLVLAEFLAGWMRR</sequence>
<gene>
    <name evidence="1" type="primary">z827L</name>
    <name evidence="1" type="ORF">ATCV1_z827L</name>
</gene>